<organism evidence="1 2">
    <name type="scientific">Debaryomyces fabryi</name>
    <dbReference type="NCBI Taxonomy" id="58627"/>
    <lineage>
        <taxon>Eukaryota</taxon>
        <taxon>Fungi</taxon>
        <taxon>Dikarya</taxon>
        <taxon>Ascomycota</taxon>
        <taxon>Saccharomycotina</taxon>
        <taxon>Pichiomycetes</taxon>
        <taxon>Debaryomycetaceae</taxon>
        <taxon>Debaryomyces</taxon>
    </lineage>
</organism>
<dbReference type="EMBL" id="LMYN01000004">
    <property type="protein sequence ID" value="KSA03912.1"/>
    <property type="molecule type" value="Genomic_DNA"/>
</dbReference>
<name>A0A0V1Q5Z9_9ASCO</name>
<sequence length="107" mass="12193">MLFLSLFSKSDTWIQIIVLAVNYYLRNKIKKFTGSFHDLDEEGKGADIDGKPPQFDLPMTHVIVDSNDATDQKAVQEEKDSIRTELKDNFNDGEDLVLKDAIIEDTE</sequence>
<comment type="caution">
    <text evidence="1">The sequence shown here is derived from an EMBL/GenBank/DDBJ whole genome shotgun (WGS) entry which is preliminary data.</text>
</comment>
<dbReference type="OrthoDB" id="10378642at2759"/>
<dbReference type="AlphaFoldDB" id="A0A0V1Q5Z9"/>
<gene>
    <name evidence="1" type="ORF">AC631_00367</name>
</gene>
<dbReference type="Proteomes" id="UP000054251">
    <property type="component" value="Unassembled WGS sequence"/>
</dbReference>
<evidence type="ECO:0000313" key="2">
    <source>
        <dbReference type="Proteomes" id="UP000054251"/>
    </source>
</evidence>
<dbReference type="GeneID" id="26837376"/>
<evidence type="ECO:0000313" key="1">
    <source>
        <dbReference type="EMBL" id="KSA03912.1"/>
    </source>
</evidence>
<keyword evidence="2" id="KW-1185">Reference proteome</keyword>
<dbReference type="RefSeq" id="XP_015470014.1">
    <property type="nucleotide sequence ID" value="XM_015609197.1"/>
</dbReference>
<accession>A0A0V1Q5Z9</accession>
<proteinExistence type="predicted"/>
<protein>
    <submittedName>
        <fullName evidence="1">Uncharacterized protein</fullName>
    </submittedName>
</protein>
<reference evidence="1 2" key="1">
    <citation type="submission" date="2015-11" db="EMBL/GenBank/DDBJ databases">
        <title>The genome of Debaryomyces fabryi.</title>
        <authorList>
            <person name="Tafer H."/>
            <person name="Lopandic K."/>
        </authorList>
    </citation>
    <scope>NUCLEOTIDE SEQUENCE [LARGE SCALE GENOMIC DNA]</scope>
    <source>
        <strain evidence="1 2">CBS 789</strain>
    </source>
</reference>